<dbReference type="Proteomes" id="UP000005850">
    <property type="component" value="Chromosome"/>
</dbReference>
<sequence length="78" mass="9092">MNGMELVEFLRETENKMIHIHRAIDHISNEPTLKESVAVLTEVITDYQSQTDKVKSTLRHMDVNPHQGKHQHEDDSEE</sequence>
<reference evidence="2 3" key="1">
    <citation type="journal article" date="2011" name="J. Bacteriol.">
        <title>Genome sequence of Brevibacillus laterosporus LMG 15441, a pathogen of invertebrates.</title>
        <authorList>
            <person name="Djukic M."/>
            <person name="Poehlein A."/>
            <person name="Thurmer A."/>
            <person name="Daniel R."/>
        </authorList>
    </citation>
    <scope>NUCLEOTIDE SEQUENCE [LARGE SCALE GENOMIC DNA]</scope>
    <source>
        <strain evidence="2 3">LMG 15441</strain>
    </source>
</reference>
<dbReference type="RefSeq" id="WP_003336599.1">
    <property type="nucleotide sequence ID" value="NZ_CP007806.1"/>
</dbReference>
<accession>A0A075R9G9</accession>
<proteinExistence type="predicted"/>
<feature type="region of interest" description="Disordered" evidence="1">
    <location>
        <begin position="58"/>
        <end position="78"/>
    </location>
</feature>
<dbReference type="AlphaFoldDB" id="A0A075R9G9"/>
<protein>
    <submittedName>
        <fullName evidence="2">Uncharacterized protein</fullName>
    </submittedName>
</protein>
<keyword evidence="3" id="KW-1185">Reference proteome</keyword>
<organism evidence="2 3">
    <name type="scientific">Brevibacillus laterosporus LMG 15441</name>
    <dbReference type="NCBI Taxonomy" id="1042163"/>
    <lineage>
        <taxon>Bacteria</taxon>
        <taxon>Bacillati</taxon>
        <taxon>Bacillota</taxon>
        <taxon>Bacilli</taxon>
        <taxon>Bacillales</taxon>
        <taxon>Paenibacillaceae</taxon>
        <taxon>Brevibacillus</taxon>
    </lineage>
</organism>
<gene>
    <name evidence="2" type="ORF">BRLA_c035710</name>
</gene>
<name>A0A075R9G9_BRELA</name>
<evidence type="ECO:0000256" key="1">
    <source>
        <dbReference type="SAM" id="MobiDB-lite"/>
    </source>
</evidence>
<evidence type="ECO:0000313" key="3">
    <source>
        <dbReference type="Proteomes" id="UP000005850"/>
    </source>
</evidence>
<evidence type="ECO:0000313" key="2">
    <source>
        <dbReference type="EMBL" id="AIG27883.1"/>
    </source>
</evidence>
<dbReference type="KEGG" id="blr:BRLA_c035710"/>
<dbReference type="EMBL" id="CP007806">
    <property type="protein sequence ID" value="AIG27883.1"/>
    <property type="molecule type" value="Genomic_DNA"/>
</dbReference>
<dbReference type="HOGENOM" id="CLU_2615096_0_0_9"/>